<evidence type="ECO:0000313" key="2">
    <source>
        <dbReference type="Proteomes" id="UP001314170"/>
    </source>
</evidence>
<keyword evidence="2" id="KW-1185">Reference proteome</keyword>
<sequence length="115" mass="12948">MDPKSFLSNSGASVTEVTEIISGDTTNVHGNLSRNLGLEYLFLLGHGIVQFKLFVVCHFDLRLDKDDEEKLGINAIYREAEDGEKECNGNIIRTKFLGIHPQTQRLKNLARRTNT</sequence>
<dbReference type="EMBL" id="CAWUPB010000851">
    <property type="protein sequence ID" value="CAK7326610.1"/>
    <property type="molecule type" value="Genomic_DNA"/>
</dbReference>
<dbReference type="AlphaFoldDB" id="A0AAV1R0Q4"/>
<gene>
    <name evidence="1" type="ORF">DCAF_LOCUS4313</name>
</gene>
<comment type="caution">
    <text evidence="1">The sequence shown here is derived from an EMBL/GenBank/DDBJ whole genome shotgun (WGS) entry which is preliminary data.</text>
</comment>
<organism evidence="1 2">
    <name type="scientific">Dovyalis caffra</name>
    <dbReference type="NCBI Taxonomy" id="77055"/>
    <lineage>
        <taxon>Eukaryota</taxon>
        <taxon>Viridiplantae</taxon>
        <taxon>Streptophyta</taxon>
        <taxon>Embryophyta</taxon>
        <taxon>Tracheophyta</taxon>
        <taxon>Spermatophyta</taxon>
        <taxon>Magnoliopsida</taxon>
        <taxon>eudicotyledons</taxon>
        <taxon>Gunneridae</taxon>
        <taxon>Pentapetalae</taxon>
        <taxon>rosids</taxon>
        <taxon>fabids</taxon>
        <taxon>Malpighiales</taxon>
        <taxon>Salicaceae</taxon>
        <taxon>Flacourtieae</taxon>
        <taxon>Dovyalis</taxon>
    </lineage>
</organism>
<dbReference type="Proteomes" id="UP001314170">
    <property type="component" value="Unassembled WGS sequence"/>
</dbReference>
<name>A0AAV1R0Q4_9ROSI</name>
<reference evidence="1 2" key="1">
    <citation type="submission" date="2024-01" db="EMBL/GenBank/DDBJ databases">
        <authorList>
            <person name="Waweru B."/>
        </authorList>
    </citation>
    <scope>NUCLEOTIDE SEQUENCE [LARGE SCALE GENOMIC DNA]</scope>
</reference>
<evidence type="ECO:0000313" key="1">
    <source>
        <dbReference type="EMBL" id="CAK7326610.1"/>
    </source>
</evidence>
<protein>
    <submittedName>
        <fullName evidence="1">Uncharacterized protein</fullName>
    </submittedName>
</protein>
<accession>A0AAV1R0Q4</accession>
<proteinExistence type="predicted"/>